<evidence type="ECO:0008006" key="3">
    <source>
        <dbReference type="Google" id="ProtNLM"/>
    </source>
</evidence>
<organism evidence="1 2">
    <name type="scientific">Pseudobacteriovorax antillogorgiicola</name>
    <dbReference type="NCBI Taxonomy" id="1513793"/>
    <lineage>
        <taxon>Bacteria</taxon>
        <taxon>Pseudomonadati</taxon>
        <taxon>Bdellovibrionota</taxon>
        <taxon>Oligoflexia</taxon>
        <taxon>Oligoflexales</taxon>
        <taxon>Pseudobacteriovoracaceae</taxon>
        <taxon>Pseudobacteriovorax</taxon>
    </lineage>
</organism>
<keyword evidence="2" id="KW-1185">Reference proteome</keyword>
<dbReference type="AlphaFoldDB" id="A0A1Y6C8F6"/>
<evidence type="ECO:0000313" key="2">
    <source>
        <dbReference type="Proteomes" id="UP000192907"/>
    </source>
</evidence>
<proteinExistence type="predicted"/>
<protein>
    <recommendedName>
        <fullName evidence="3">Phosphate-selective porin O and P</fullName>
    </recommendedName>
</protein>
<accession>A0A1Y6C8F6</accession>
<gene>
    <name evidence="1" type="ORF">SAMN06296036_11321</name>
</gene>
<dbReference type="RefSeq" id="WP_132321008.1">
    <property type="nucleotide sequence ID" value="NZ_FWZT01000013.1"/>
</dbReference>
<sequence length="325" mass="36995">MESICKFLIVSIALSFQYLPHLKAAEIDVEADLRLGADYRHIKKSGQLFFDTELKFKSERIHGVRAVIEAQAESDEREFEATETYLNYKVSETDRIYLGYRKSRLGIESYTPSKDRFFSKRSILSDKIEELAYVSLQPQIAWRKEQNGQRLRLAIGLPSSLDYNLQLGLVQQWGSWALGAWSIIQRDRQNYEEEAINGAMSINLNYTSEAHKLELELIAGIDPLATELRSVSSDGEVVFGGARLEYQRLIKGTAWAWSSRLAGLANDRFNSADRTYSMGAGLSWTQSKMLSYYLTGDLIGSVNPLDRDDISYLNSRAILEARVRF</sequence>
<reference evidence="2" key="1">
    <citation type="submission" date="2017-04" db="EMBL/GenBank/DDBJ databases">
        <authorList>
            <person name="Varghese N."/>
            <person name="Submissions S."/>
        </authorList>
    </citation>
    <scope>NUCLEOTIDE SEQUENCE [LARGE SCALE GENOMIC DNA]</scope>
    <source>
        <strain evidence="2">RKEM611</strain>
    </source>
</reference>
<dbReference type="Proteomes" id="UP000192907">
    <property type="component" value="Unassembled WGS sequence"/>
</dbReference>
<dbReference type="EMBL" id="FWZT01000013">
    <property type="protein sequence ID" value="SMF42793.1"/>
    <property type="molecule type" value="Genomic_DNA"/>
</dbReference>
<evidence type="ECO:0000313" key="1">
    <source>
        <dbReference type="EMBL" id="SMF42793.1"/>
    </source>
</evidence>
<name>A0A1Y6C8F6_9BACT</name>